<evidence type="ECO:0000313" key="1">
    <source>
        <dbReference type="EMBL" id="KRG64656.1"/>
    </source>
</evidence>
<gene>
    <name evidence="1" type="ORF">ABB26_06390</name>
</gene>
<dbReference type="Proteomes" id="UP000050864">
    <property type="component" value="Unassembled WGS sequence"/>
</dbReference>
<dbReference type="EMBL" id="LDJI01000012">
    <property type="protein sequence ID" value="KRG64656.1"/>
    <property type="molecule type" value="Genomic_DNA"/>
</dbReference>
<protein>
    <submittedName>
        <fullName evidence="1">Uncharacterized protein</fullName>
    </submittedName>
</protein>
<reference evidence="1 2" key="1">
    <citation type="submission" date="2015-05" db="EMBL/GenBank/DDBJ databases">
        <title>Genome sequencing and analysis of members of genus Stenotrophomonas.</title>
        <authorList>
            <person name="Patil P.P."/>
            <person name="Midha S."/>
            <person name="Patil P.B."/>
        </authorList>
    </citation>
    <scope>NUCLEOTIDE SEQUENCE [LARGE SCALE GENOMIC DNA]</scope>
    <source>
        <strain evidence="1 2">DSM 18929</strain>
    </source>
</reference>
<dbReference type="PATRIC" id="fig|405444.3.peg.279"/>
<proteinExistence type="predicted"/>
<comment type="caution">
    <text evidence="1">The sequence shown here is derived from an EMBL/GenBank/DDBJ whole genome shotgun (WGS) entry which is preliminary data.</text>
</comment>
<dbReference type="AlphaFoldDB" id="A0A0R0C5N3"/>
<sequence length="83" mass="9392">MEDRSVSIVGFFTTRQVHARSVEEAGTLAKRRVLSEWQPGGAYAEANTGSLPRLLIEDVWKVGFLAEFFQRDSGCYAFYQNDD</sequence>
<dbReference type="STRING" id="405444.ABB26_06390"/>
<accession>A0A0R0C5N3</accession>
<keyword evidence="2" id="KW-1185">Reference proteome</keyword>
<evidence type="ECO:0000313" key="2">
    <source>
        <dbReference type="Proteomes" id="UP000050864"/>
    </source>
</evidence>
<organism evidence="1 2">
    <name type="scientific">Stenotrophomonas humi</name>
    <dbReference type="NCBI Taxonomy" id="405444"/>
    <lineage>
        <taxon>Bacteria</taxon>
        <taxon>Pseudomonadati</taxon>
        <taxon>Pseudomonadota</taxon>
        <taxon>Gammaproteobacteria</taxon>
        <taxon>Lysobacterales</taxon>
        <taxon>Lysobacteraceae</taxon>
        <taxon>Stenotrophomonas</taxon>
    </lineage>
</organism>
<name>A0A0R0C5N3_9GAMM</name>